<evidence type="ECO:0000256" key="1">
    <source>
        <dbReference type="ARBA" id="ARBA00004752"/>
    </source>
</evidence>
<feature type="signal peptide" evidence="8">
    <location>
        <begin position="1"/>
        <end position="22"/>
    </location>
</feature>
<dbReference type="Pfam" id="PF20142">
    <property type="entry name" value="Scaffold"/>
    <property type="match status" value="1"/>
</dbReference>
<comment type="caution">
    <text evidence="10">The sequence shown here is derived from an EMBL/GenBank/DDBJ whole genome shotgun (WGS) entry which is preliminary data.</text>
</comment>
<keyword evidence="8" id="KW-0732">Signal</keyword>
<dbReference type="InterPro" id="IPR002477">
    <property type="entry name" value="Peptidoglycan-bd-like"/>
</dbReference>
<dbReference type="PROSITE" id="PS52029">
    <property type="entry name" value="LD_TPASE"/>
    <property type="match status" value="1"/>
</dbReference>
<dbReference type="Pfam" id="PF03734">
    <property type="entry name" value="YkuD"/>
    <property type="match status" value="1"/>
</dbReference>
<protein>
    <submittedName>
        <fullName evidence="10">L,D-transpeptidase family protein</fullName>
    </submittedName>
</protein>
<evidence type="ECO:0000256" key="2">
    <source>
        <dbReference type="ARBA" id="ARBA00005992"/>
    </source>
</evidence>
<dbReference type="Proteomes" id="UP000649768">
    <property type="component" value="Unassembled WGS sequence"/>
</dbReference>
<dbReference type="PANTHER" id="PTHR41533">
    <property type="entry name" value="L,D-TRANSPEPTIDASE HI_1667-RELATED"/>
    <property type="match status" value="1"/>
</dbReference>
<evidence type="ECO:0000313" key="10">
    <source>
        <dbReference type="EMBL" id="MBD8514902.1"/>
    </source>
</evidence>
<keyword evidence="3" id="KW-0808">Transferase</keyword>
<dbReference type="InterPro" id="IPR052905">
    <property type="entry name" value="LD-transpeptidase_YkuD-like"/>
</dbReference>
<dbReference type="InterPro" id="IPR005490">
    <property type="entry name" value="LD_TPept_cat_dom"/>
</dbReference>
<feature type="domain" description="L,D-TPase catalytic" evidence="9">
    <location>
        <begin position="355"/>
        <end position="532"/>
    </location>
</feature>
<keyword evidence="4 7" id="KW-0133">Cell shape</keyword>
<dbReference type="Gene3D" id="2.40.440.10">
    <property type="entry name" value="L,D-transpeptidase catalytic domain-like"/>
    <property type="match status" value="1"/>
</dbReference>
<dbReference type="InterPro" id="IPR036365">
    <property type="entry name" value="PGBD-like_sf"/>
</dbReference>
<dbReference type="PANTHER" id="PTHR41533:SF1">
    <property type="entry name" value="L,D-TRANSPEPTIDASE YCBB-RELATED"/>
    <property type="match status" value="1"/>
</dbReference>
<accession>A0ABR9BQY7</accession>
<comment type="similarity">
    <text evidence="2">Belongs to the YkuD family.</text>
</comment>
<evidence type="ECO:0000259" key="9">
    <source>
        <dbReference type="PROSITE" id="PS52029"/>
    </source>
</evidence>
<dbReference type="InterPro" id="IPR038063">
    <property type="entry name" value="Transpep_catalytic_dom"/>
</dbReference>
<evidence type="ECO:0000256" key="4">
    <source>
        <dbReference type="ARBA" id="ARBA00022960"/>
    </source>
</evidence>
<evidence type="ECO:0000256" key="3">
    <source>
        <dbReference type="ARBA" id="ARBA00022679"/>
    </source>
</evidence>
<feature type="chain" id="PRO_5047013549" evidence="8">
    <location>
        <begin position="23"/>
        <end position="595"/>
    </location>
</feature>
<evidence type="ECO:0000256" key="5">
    <source>
        <dbReference type="ARBA" id="ARBA00022984"/>
    </source>
</evidence>
<feature type="active site" description="Proton donor/acceptor" evidence="7">
    <location>
        <position position="489"/>
    </location>
</feature>
<dbReference type="RefSeq" id="WP_192017496.1">
    <property type="nucleotide sequence ID" value="NZ_JACYTP010000017.1"/>
</dbReference>
<dbReference type="SUPFAM" id="SSF47090">
    <property type="entry name" value="PGBD-like"/>
    <property type="match status" value="1"/>
</dbReference>
<dbReference type="EMBL" id="JACYTP010000017">
    <property type="protein sequence ID" value="MBD8514902.1"/>
    <property type="molecule type" value="Genomic_DNA"/>
</dbReference>
<comment type="pathway">
    <text evidence="1 7">Cell wall biogenesis; peptidoglycan biosynthesis.</text>
</comment>
<dbReference type="SUPFAM" id="SSF141523">
    <property type="entry name" value="L,D-transpeptidase catalytic domain-like"/>
    <property type="match status" value="1"/>
</dbReference>
<organism evidence="10 11">
    <name type="scientific">Photobacterium arenosum</name>
    <dbReference type="NCBI Taxonomy" id="2774143"/>
    <lineage>
        <taxon>Bacteria</taxon>
        <taxon>Pseudomonadati</taxon>
        <taxon>Pseudomonadota</taxon>
        <taxon>Gammaproteobacteria</taxon>
        <taxon>Vibrionales</taxon>
        <taxon>Vibrionaceae</taxon>
        <taxon>Photobacterium</taxon>
    </lineage>
</organism>
<name>A0ABR9BQY7_9GAMM</name>
<evidence type="ECO:0000256" key="6">
    <source>
        <dbReference type="ARBA" id="ARBA00023316"/>
    </source>
</evidence>
<evidence type="ECO:0000256" key="8">
    <source>
        <dbReference type="SAM" id="SignalP"/>
    </source>
</evidence>
<dbReference type="InterPro" id="IPR036366">
    <property type="entry name" value="PGBDSf"/>
</dbReference>
<reference evidence="10 11" key="1">
    <citation type="submission" date="2020-09" db="EMBL/GenBank/DDBJ databases">
        <title>Photobacterium sp. CAU 1568 isolated from sand of Sido Beach.</title>
        <authorList>
            <person name="Kim W."/>
        </authorList>
    </citation>
    <scope>NUCLEOTIDE SEQUENCE [LARGE SCALE GENOMIC DNA]</scope>
    <source>
        <strain evidence="10 11">CAU 1568</strain>
    </source>
</reference>
<dbReference type="Pfam" id="PF01471">
    <property type="entry name" value="PG_binding_1"/>
    <property type="match status" value="1"/>
</dbReference>
<dbReference type="InterPro" id="IPR045380">
    <property type="entry name" value="LD_TPept_scaffold_dom"/>
</dbReference>
<feature type="active site" description="Nucleophile" evidence="7">
    <location>
        <position position="508"/>
    </location>
</feature>
<keyword evidence="5 7" id="KW-0573">Peptidoglycan synthesis</keyword>
<proteinExistence type="inferred from homology"/>
<gene>
    <name evidence="10" type="ORF">IFO68_19685</name>
</gene>
<sequence length="595" mass="67971">MTRLGRIGLLLVVSSVSYTLHAQDASNTDPESEISVNIDAPVAPEAETSAMAEPAPAAEAAAIAPTPEQIQAQKHADELALIRQKSLAWVDEVSAQLPGLRYKQQLAQLYHGLGYVPLWQDSFTVTDFEQQLWVLTLAETSPDFNYRLKQLKRLKQSQDWRQYDLLATDTLLAYLSFIENVIDNRTQWLFSEEVPTRMPAPSDESLAELMAVLERDQLNVFVASLKPTGRHYNQFLQAINRMETIAEKPWPVFSQPGIIRLGAWLRNPDILITMLERLGDLTDYQAEQLRTAGKKHYNIDLAEAVKHFQQRHGLKVDGAIGPQTRAWLAVTPQERIRLLALNAQRSRVWTSDFPSRLVVNIPDFALNLWLDNRMVFDARVIVGQPKRPTPVMISNLSAVVFNPYWNVPNSIMRKDILPKARYDSGYLYRHHYDVLRGWNSNEKIPISSINWRYVTAKNFPYRLRQKPGAHNALGRFKFTIPNNQAIYLHDTPSKSLFNKDFRAFSSGCIRVQGADEMAKVLLSYAGVSEQRFDQLAGRSSTRTVGVKQKIQVFLIYQTAWIDEQGLVNYRNDVYQYDEQDKNSPDSEKFASIYKN</sequence>
<dbReference type="CDD" id="cd16913">
    <property type="entry name" value="YkuD_like"/>
    <property type="match status" value="1"/>
</dbReference>
<keyword evidence="11" id="KW-1185">Reference proteome</keyword>
<dbReference type="Gene3D" id="1.10.101.10">
    <property type="entry name" value="PGBD-like superfamily/PGBD"/>
    <property type="match status" value="1"/>
</dbReference>
<keyword evidence="6 7" id="KW-0961">Cell wall biogenesis/degradation</keyword>
<evidence type="ECO:0000313" key="11">
    <source>
        <dbReference type="Proteomes" id="UP000649768"/>
    </source>
</evidence>
<evidence type="ECO:0000256" key="7">
    <source>
        <dbReference type="PROSITE-ProRule" id="PRU01373"/>
    </source>
</evidence>